<evidence type="ECO:0000313" key="7">
    <source>
        <dbReference type="EMBL" id="MFB9993523.1"/>
    </source>
</evidence>
<evidence type="ECO:0000313" key="8">
    <source>
        <dbReference type="Proteomes" id="UP001589733"/>
    </source>
</evidence>
<evidence type="ECO:0000256" key="4">
    <source>
        <dbReference type="ARBA" id="ARBA00022729"/>
    </source>
</evidence>
<dbReference type="SUPFAM" id="SSF53807">
    <property type="entry name" value="Helical backbone' metal receptor"/>
    <property type="match status" value="1"/>
</dbReference>
<dbReference type="PRINTS" id="PR00690">
    <property type="entry name" value="ADHESNFAMILY"/>
</dbReference>
<dbReference type="PRINTS" id="PR00691">
    <property type="entry name" value="ADHESINB"/>
</dbReference>
<comment type="subcellular location">
    <subcellularLocation>
        <location evidence="1">Cell envelope</location>
    </subcellularLocation>
</comment>
<protein>
    <submittedName>
        <fullName evidence="7">Metal ABC transporter solute-binding protein, Zn/Mn family</fullName>
    </submittedName>
</protein>
<dbReference type="Gene3D" id="3.40.50.1980">
    <property type="entry name" value="Nitrogenase molybdenum iron protein domain"/>
    <property type="match status" value="2"/>
</dbReference>
<dbReference type="InterPro" id="IPR050492">
    <property type="entry name" value="Bact_metal-bind_prot9"/>
</dbReference>
<dbReference type="PANTHER" id="PTHR42953:SF1">
    <property type="entry name" value="METAL-BINDING PROTEIN HI_0362-RELATED"/>
    <property type="match status" value="1"/>
</dbReference>
<evidence type="ECO:0000256" key="1">
    <source>
        <dbReference type="ARBA" id="ARBA00004196"/>
    </source>
</evidence>
<evidence type="ECO:0000256" key="6">
    <source>
        <dbReference type="SAM" id="SignalP"/>
    </source>
</evidence>
<evidence type="ECO:0000256" key="5">
    <source>
        <dbReference type="RuleBase" id="RU003512"/>
    </source>
</evidence>
<dbReference type="Proteomes" id="UP001589733">
    <property type="component" value="Unassembled WGS sequence"/>
</dbReference>
<keyword evidence="3" id="KW-0479">Metal-binding</keyword>
<name>A0ABV6B194_9DEIO</name>
<reference evidence="7 8" key="1">
    <citation type="submission" date="2024-09" db="EMBL/GenBank/DDBJ databases">
        <authorList>
            <person name="Sun Q."/>
            <person name="Mori K."/>
        </authorList>
    </citation>
    <scope>NUCLEOTIDE SEQUENCE [LARGE SCALE GENOMIC DNA]</scope>
    <source>
        <strain evidence="7 8">JCM 13503</strain>
    </source>
</reference>
<organism evidence="7 8">
    <name type="scientific">Deinococcus oregonensis</name>
    <dbReference type="NCBI Taxonomy" id="1805970"/>
    <lineage>
        <taxon>Bacteria</taxon>
        <taxon>Thermotogati</taxon>
        <taxon>Deinococcota</taxon>
        <taxon>Deinococci</taxon>
        <taxon>Deinococcales</taxon>
        <taxon>Deinococcaceae</taxon>
        <taxon>Deinococcus</taxon>
    </lineage>
</organism>
<feature type="chain" id="PRO_5045729952" evidence="6">
    <location>
        <begin position="18"/>
        <end position="295"/>
    </location>
</feature>
<feature type="signal peptide" evidence="6">
    <location>
        <begin position="1"/>
        <end position="17"/>
    </location>
</feature>
<comment type="similarity">
    <text evidence="5">Belongs to the bacterial solute-binding protein 9 family.</text>
</comment>
<dbReference type="EMBL" id="JBHLYR010000051">
    <property type="protein sequence ID" value="MFB9993523.1"/>
    <property type="molecule type" value="Genomic_DNA"/>
</dbReference>
<dbReference type="RefSeq" id="WP_380012522.1">
    <property type="nucleotide sequence ID" value="NZ_JBHLYR010000051.1"/>
</dbReference>
<keyword evidence="2 5" id="KW-0813">Transport</keyword>
<sequence>MKFFLPLTVLLLGAAQAAPIGVSVTTTILSDFVRAVGGARVAVNVIVPAGSDTHTFQPSTAVIRGLAGSRALFVNGANLEPWLPKLSASAPGVRLVTLTKGLTLREGAEEDEHLDAAAHASDPHAWWDAGLAAGYVRNVQAALSALDPAGKAVYANNAAAYLKQLKAADAYAKAQFARIPASRRTLVTNHDALGYLAARYGLNIVGAVIPGLSTEREPSARELAGLAQTVKKSGVRVIFIENTVNARLAQTLARETGATIAPALYTDALGPKGSAGESYLKAFRFNVDTMVRAMK</sequence>
<comment type="caution">
    <text evidence="7">The sequence shown here is derived from an EMBL/GenBank/DDBJ whole genome shotgun (WGS) entry which is preliminary data.</text>
</comment>
<proteinExistence type="inferred from homology"/>
<dbReference type="PANTHER" id="PTHR42953">
    <property type="entry name" value="HIGH-AFFINITY ZINC UPTAKE SYSTEM PROTEIN ZNUA-RELATED"/>
    <property type="match status" value="1"/>
</dbReference>
<accession>A0ABV6B194</accession>
<keyword evidence="4 6" id="KW-0732">Signal</keyword>
<keyword evidence="8" id="KW-1185">Reference proteome</keyword>
<dbReference type="Pfam" id="PF01297">
    <property type="entry name" value="ZnuA"/>
    <property type="match status" value="1"/>
</dbReference>
<evidence type="ECO:0000256" key="2">
    <source>
        <dbReference type="ARBA" id="ARBA00022448"/>
    </source>
</evidence>
<dbReference type="InterPro" id="IPR006128">
    <property type="entry name" value="Lipoprotein_PsaA-like"/>
</dbReference>
<gene>
    <name evidence="7" type="ORF">ACFFLM_16270</name>
</gene>
<dbReference type="InterPro" id="IPR006127">
    <property type="entry name" value="ZnuA-like"/>
</dbReference>
<dbReference type="InterPro" id="IPR006129">
    <property type="entry name" value="AdhesinB"/>
</dbReference>
<evidence type="ECO:0000256" key="3">
    <source>
        <dbReference type="ARBA" id="ARBA00022723"/>
    </source>
</evidence>